<accession>A0A0W0FXF8</accession>
<organism evidence="2 3">
    <name type="scientific">Moniliophthora roreri</name>
    <name type="common">Frosty pod rot fungus</name>
    <name type="synonym">Monilia roreri</name>
    <dbReference type="NCBI Taxonomy" id="221103"/>
    <lineage>
        <taxon>Eukaryota</taxon>
        <taxon>Fungi</taxon>
        <taxon>Dikarya</taxon>
        <taxon>Basidiomycota</taxon>
        <taxon>Agaricomycotina</taxon>
        <taxon>Agaricomycetes</taxon>
        <taxon>Agaricomycetidae</taxon>
        <taxon>Agaricales</taxon>
        <taxon>Marasmiineae</taxon>
        <taxon>Marasmiaceae</taxon>
        <taxon>Moniliophthora</taxon>
    </lineage>
</organism>
<dbReference type="CDD" id="cd02933">
    <property type="entry name" value="OYE_like_FMN"/>
    <property type="match status" value="1"/>
</dbReference>
<evidence type="ECO:0000313" key="2">
    <source>
        <dbReference type="EMBL" id="KTB41011.1"/>
    </source>
</evidence>
<gene>
    <name evidence="2" type="ORF">WG66_6410</name>
</gene>
<dbReference type="EMBL" id="LATX01001523">
    <property type="protein sequence ID" value="KTB41011.1"/>
    <property type="molecule type" value="Genomic_DNA"/>
</dbReference>
<dbReference type="Proteomes" id="UP000054988">
    <property type="component" value="Unassembled WGS sequence"/>
</dbReference>
<dbReference type="PANTHER" id="PTHR22893">
    <property type="entry name" value="NADH OXIDOREDUCTASE-RELATED"/>
    <property type="match status" value="1"/>
</dbReference>
<dbReference type="SUPFAM" id="SSF51395">
    <property type="entry name" value="FMN-linked oxidoreductases"/>
    <property type="match status" value="1"/>
</dbReference>
<evidence type="ECO:0000313" key="3">
    <source>
        <dbReference type="Proteomes" id="UP000054988"/>
    </source>
</evidence>
<dbReference type="PANTHER" id="PTHR22893:SF91">
    <property type="entry name" value="NADPH DEHYDROGENASE 2-RELATED"/>
    <property type="match status" value="1"/>
</dbReference>
<reference evidence="2 3" key="1">
    <citation type="submission" date="2015-12" db="EMBL/GenBank/DDBJ databases">
        <title>Draft genome sequence of Moniliophthora roreri, the causal agent of frosty pod rot of cacao.</title>
        <authorList>
            <person name="Aime M.C."/>
            <person name="Diaz-Valderrama J.R."/>
            <person name="Kijpornyongpan T."/>
            <person name="Phillips-Mora W."/>
        </authorList>
    </citation>
    <scope>NUCLEOTIDE SEQUENCE [LARGE SCALE GENOMIC DNA]</scope>
    <source>
        <strain evidence="2 3">MCA 2952</strain>
    </source>
</reference>
<dbReference type="GO" id="GO:0016491">
    <property type="term" value="F:oxidoreductase activity"/>
    <property type="evidence" value="ECO:0007669"/>
    <property type="project" value="InterPro"/>
</dbReference>
<dbReference type="Gene3D" id="3.20.20.70">
    <property type="entry name" value="Aldolase class I"/>
    <property type="match status" value="1"/>
</dbReference>
<dbReference type="eggNOG" id="KOG0134">
    <property type="taxonomic scope" value="Eukaryota"/>
</dbReference>
<dbReference type="InterPro" id="IPR045247">
    <property type="entry name" value="Oye-like"/>
</dbReference>
<evidence type="ECO:0000259" key="1">
    <source>
        <dbReference type="Pfam" id="PF00724"/>
    </source>
</evidence>
<dbReference type="AlphaFoldDB" id="A0A0W0FXF8"/>
<dbReference type="GO" id="GO:0010181">
    <property type="term" value="F:FMN binding"/>
    <property type="evidence" value="ECO:0007669"/>
    <property type="project" value="InterPro"/>
</dbReference>
<comment type="caution">
    <text evidence="2">The sequence shown here is derived from an EMBL/GenBank/DDBJ whole genome shotgun (WGS) entry which is preliminary data.</text>
</comment>
<name>A0A0W0FXF8_MONRR</name>
<protein>
    <recommendedName>
        <fullName evidence="1">NADH:flavin oxidoreductase/NADH oxidase N-terminal domain-containing protein</fullName>
    </recommendedName>
</protein>
<feature type="domain" description="NADH:flavin oxidoreductase/NADH oxidase N-terminal" evidence="1">
    <location>
        <begin position="14"/>
        <end position="358"/>
    </location>
</feature>
<dbReference type="Pfam" id="PF00724">
    <property type="entry name" value="Oxidored_FMN"/>
    <property type="match status" value="1"/>
</dbReference>
<sequence length="393" mass="43517">MSDISSVSSTPTTLFQPLKLGPITLRNRVVMSALTRNRAVPTNVPNHVMGEYYRQRAKGGAGLIVSEGTLVSQQGTEWEHAPGIWNEEQMKAWSKITTAVHEEGGLIYCQLWHVGRLSHPDAPEQKASGEPVYGPSAISARGGKFRFIPGHPGYTTPTEVDDPWKLVALFKTAAVNAKKAGFDGAELHGAMGYLISQFLDNTANLRTDQWGGSVENRSRFGLEVLKAVSEIFGSDRVGIKLSPCGGYNDMGMPLEDTLETFRYFITQADNLKLAYICLVRYDERLDIVIDGEPRSIKHDVIDSYAHYIKNSALFLNAGVSPTEGEQLVASGKVSAIVFGYLWIAHPDLAKRIQHNKPLHPEKTIIHRLYVPAGLEVEEQREGYADYAEEKYDN</sequence>
<proteinExistence type="predicted"/>
<dbReference type="InterPro" id="IPR013785">
    <property type="entry name" value="Aldolase_TIM"/>
</dbReference>
<dbReference type="InterPro" id="IPR001155">
    <property type="entry name" value="OxRdtase_FMN_N"/>
</dbReference>